<dbReference type="PANTHER" id="PTHR24321:SF14">
    <property type="entry name" value="SHORT-CHAIN TYPE DEHYDROGENASE_REDUCTASE BLR2146-RELATED"/>
    <property type="match status" value="1"/>
</dbReference>
<comment type="caution">
    <text evidence="4">The sequence shown here is derived from an EMBL/GenBank/DDBJ whole genome shotgun (WGS) entry which is preliminary data.</text>
</comment>
<dbReference type="NCBIfam" id="NF005681">
    <property type="entry name" value="PRK07478.1"/>
    <property type="match status" value="1"/>
</dbReference>
<gene>
    <name evidence="4" type="ORF">ATO9_02075</name>
</gene>
<evidence type="ECO:0000256" key="2">
    <source>
        <dbReference type="ARBA" id="ARBA00023002"/>
    </source>
</evidence>
<proteinExistence type="inferred from homology"/>
<dbReference type="EMBL" id="AQQX01000001">
    <property type="protein sequence ID" value="KGM50305.1"/>
    <property type="molecule type" value="Genomic_DNA"/>
</dbReference>
<dbReference type="CDD" id="cd05233">
    <property type="entry name" value="SDR_c"/>
    <property type="match status" value="1"/>
</dbReference>
<dbReference type="GO" id="GO:0016491">
    <property type="term" value="F:oxidoreductase activity"/>
    <property type="evidence" value="ECO:0007669"/>
    <property type="project" value="UniProtKB-KW"/>
</dbReference>
<dbReference type="SUPFAM" id="SSF51735">
    <property type="entry name" value="NAD(P)-binding Rossmann-fold domains"/>
    <property type="match status" value="1"/>
</dbReference>
<keyword evidence="5" id="KW-1185">Reference proteome</keyword>
<reference evidence="4 5" key="1">
    <citation type="journal article" date="2015" name="Antonie Van Leeuwenhoek">
        <title>Pseudooceanicola atlanticus gen. nov. sp. nov., isolated from surface seawater of the Atlantic Ocean and reclassification of Oceanicola batsensis, Oceanicola marinus, Oceanicola nitratireducens, Oceanicola nanhaiensis, Oceanicola antarcticus and Oceanicola flagellatus, as Pseudooceanicola batsensis comb. nov., Pseudooceanicola marinus comb. nov., Pseudooceanicola nitratireducens comb. nov., Pseudooceanicola nanhaiensis comb. nov., Pseudooceanicola antarcticus comb. nov., and Pseudooceanicola flagellatus comb. nov.</title>
        <authorList>
            <person name="Lai Q."/>
            <person name="Li G."/>
            <person name="Liu X."/>
            <person name="Du Y."/>
            <person name="Sun F."/>
            <person name="Shao Z."/>
        </authorList>
    </citation>
    <scope>NUCLEOTIDE SEQUENCE [LARGE SCALE GENOMIC DNA]</scope>
    <source>
        <strain evidence="4 5">22II-s11g</strain>
    </source>
</reference>
<evidence type="ECO:0000256" key="1">
    <source>
        <dbReference type="ARBA" id="ARBA00006484"/>
    </source>
</evidence>
<evidence type="ECO:0000313" key="4">
    <source>
        <dbReference type="EMBL" id="KGM50305.1"/>
    </source>
</evidence>
<dbReference type="FunFam" id="3.40.50.720:FF:000084">
    <property type="entry name" value="Short-chain dehydrogenase reductase"/>
    <property type="match status" value="1"/>
</dbReference>
<dbReference type="OrthoDB" id="9812986at2"/>
<sequence>MRFDNKTIIITGASSGIGAATARHLAREGANLVLTARGAERLNALAGSLSGARGRIIARAGDVTDADHMTALATLAEAEFGGLHGAFNNAGTTGDGKPVIDTDSAGWDAVIATNLKAAHIAARTQAPLLATSGGGSLLFTASFVGPELGLPGMGAYAAAKAGVTGLVKVLAVELGTQNVRVNAILPGGTKTAMAGDDPAFHDWAAQLHALKRLAEPEEIAAVAAFLLSDEASFVTGASILADGGNSVCTT</sequence>
<keyword evidence="2" id="KW-0560">Oxidoreductase</keyword>
<dbReference type="InterPro" id="IPR036291">
    <property type="entry name" value="NAD(P)-bd_dom_sf"/>
</dbReference>
<name>A0A0A0EJ17_9RHOB</name>
<dbReference type="Gene3D" id="3.40.50.720">
    <property type="entry name" value="NAD(P)-binding Rossmann-like Domain"/>
    <property type="match status" value="1"/>
</dbReference>
<protein>
    <submittedName>
        <fullName evidence="4">Short-chain dehydrogenase</fullName>
    </submittedName>
</protein>
<accession>A0A0A0EJ17</accession>
<evidence type="ECO:0000313" key="5">
    <source>
        <dbReference type="Proteomes" id="UP000030004"/>
    </source>
</evidence>
<dbReference type="InterPro" id="IPR002347">
    <property type="entry name" value="SDR_fam"/>
</dbReference>
<dbReference type="PANTHER" id="PTHR24321">
    <property type="entry name" value="DEHYDROGENASES, SHORT CHAIN"/>
    <property type="match status" value="1"/>
</dbReference>
<dbReference type="InterPro" id="IPR057326">
    <property type="entry name" value="KR_dom"/>
</dbReference>
<dbReference type="AlphaFoldDB" id="A0A0A0EJ17"/>
<dbReference type="eggNOG" id="COG1028">
    <property type="taxonomic scope" value="Bacteria"/>
</dbReference>
<evidence type="ECO:0000259" key="3">
    <source>
        <dbReference type="SMART" id="SM00822"/>
    </source>
</evidence>
<dbReference type="SMART" id="SM00822">
    <property type="entry name" value="PKS_KR"/>
    <property type="match status" value="1"/>
</dbReference>
<dbReference type="STRING" id="1461694.ATO9_02075"/>
<dbReference type="PRINTS" id="PR00081">
    <property type="entry name" value="GDHRDH"/>
</dbReference>
<dbReference type="RefSeq" id="WP_043744353.1">
    <property type="nucleotide sequence ID" value="NZ_AQQX01000001.1"/>
</dbReference>
<comment type="similarity">
    <text evidence="1">Belongs to the short-chain dehydrogenases/reductases (SDR) family.</text>
</comment>
<dbReference type="Pfam" id="PF13561">
    <property type="entry name" value="adh_short_C2"/>
    <property type="match status" value="1"/>
</dbReference>
<dbReference type="Proteomes" id="UP000030004">
    <property type="component" value="Unassembled WGS sequence"/>
</dbReference>
<feature type="domain" description="Ketoreductase" evidence="3">
    <location>
        <begin position="6"/>
        <end position="189"/>
    </location>
</feature>
<organism evidence="4 5">
    <name type="scientific">Pseudooceanicola atlanticus</name>
    <dbReference type="NCBI Taxonomy" id="1461694"/>
    <lineage>
        <taxon>Bacteria</taxon>
        <taxon>Pseudomonadati</taxon>
        <taxon>Pseudomonadota</taxon>
        <taxon>Alphaproteobacteria</taxon>
        <taxon>Rhodobacterales</taxon>
        <taxon>Paracoccaceae</taxon>
        <taxon>Pseudooceanicola</taxon>
    </lineage>
</organism>